<dbReference type="Gene3D" id="2.40.170.20">
    <property type="entry name" value="TonB-dependent receptor, beta-barrel domain"/>
    <property type="match status" value="1"/>
</dbReference>
<evidence type="ECO:0000256" key="1">
    <source>
        <dbReference type="ARBA" id="ARBA00004571"/>
    </source>
</evidence>
<keyword evidence="4" id="KW-0812">Transmembrane</keyword>
<keyword evidence="5" id="KW-0472">Membrane</keyword>
<keyword evidence="7" id="KW-0732">Signal</keyword>
<keyword evidence="3" id="KW-1134">Transmembrane beta strand</keyword>
<dbReference type="PANTHER" id="PTHR30069">
    <property type="entry name" value="TONB-DEPENDENT OUTER MEMBRANE RECEPTOR"/>
    <property type="match status" value="1"/>
</dbReference>
<dbReference type="GO" id="GO:0009279">
    <property type="term" value="C:cell outer membrane"/>
    <property type="evidence" value="ECO:0007669"/>
    <property type="project" value="UniProtKB-SubCell"/>
</dbReference>
<evidence type="ECO:0000256" key="6">
    <source>
        <dbReference type="ARBA" id="ARBA00023237"/>
    </source>
</evidence>
<name>Q01Y54_SOLUE</name>
<organism evidence="10">
    <name type="scientific">Solibacter usitatus (strain Ellin6076)</name>
    <dbReference type="NCBI Taxonomy" id="234267"/>
    <lineage>
        <taxon>Bacteria</taxon>
        <taxon>Pseudomonadati</taxon>
        <taxon>Acidobacteriota</taxon>
        <taxon>Terriglobia</taxon>
        <taxon>Bryobacterales</taxon>
        <taxon>Solibacteraceae</taxon>
        <taxon>Candidatus Solibacter</taxon>
    </lineage>
</organism>
<comment type="subcellular location">
    <subcellularLocation>
        <location evidence="1">Cell outer membrane</location>
        <topology evidence="1">Multi-pass membrane protein</topology>
    </subcellularLocation>
</comment>
<evidence type="ECO:0000256" key="2">
    <source>
        <dbReference type="ARBA" id="ARBA00022448"/>
    </source>
</evidence>
<dbReference type="eggNOG" id="COG4771">
    <property type="taxonomic scope" value="Bacteria"/>
</dbReference>
<proteinExistence type="predicted"/>
<evidence type="ECO:0000313" key="10">
    <source>
        <dbReference type="EMBL" id="ABJ85411.1"/>
    </source>
</evidence>
<dbReference type="STRING" id="234267.Acid_4450"/>
<dbReference type="InterPro" id="IPR039426">
    <property type="entry name" value="TonB-dep_rcpt-like"/>
</dbReference>
<gene>
    <name evidence="10" type="ordered locus">Acid_4450</name>
</gene>
<evidence type="ECO:0008006" key="11">
    <source>
        <dbReference type="Google" id="ProtNLM"/>
    </source>
</evidence>
<dbReference type="InterPro" id="IPR012910">
    <property type="entry name" value="Plug_dom"/>
</dbReference>
<dbReference type="InterPro" id="IPR008969">
    <property type="entry name" value="CarboxyPept-like_regulatory"/>
</dbReference>
<dbReference type="Pfam" id="PF25183">
    <property type="entry name" value="OMP_b-brl_4"/>
    <property type="match status" value="1"/>
</dbReference>
<evidence type="ECO:0000256" key="5">
    <source>
        <dbReference type="ARBA" id="ARBA00023136"/>
    </source>
</evidence>
<dbReference type="InterPro" id="IPR057601">
    <property type="entry name" value="Oar-like_b-barrel"/>
</dbReference>
<dbReference type="SUPFAM" id="SSF56935">
    <property type="entry name" value="Porins"/>
    <property type="match status" value="1"/>
</dbReference>
<keyword evidence="6" id="KW-0998">Cell outer membrane</keyword>
<evidence type="ECO:0000256" key="3">
    <source>
        <dbReference type="ARBA" id="ARBA00022452"/>
    </source>
</evidence>
<sequence length="1272" mass="137368" precursor="true">MIRTRILVALCVLAATAFSQNSTSTLDGLVKDPQGSLIPNANVTVTNVATQQSINTLTDEHGHWAVPSLSGGTYSVSVTAPGFKKATASDVKMDAGIPATVSVTLEVGAVTDTIDVTGGAEVLQTSSATVTTNLTAEQIKDLPIPSRNATDLLMTQPGSQTPAGPRNTTFNGLPQSTLNMTMDGINIQDNLLKNGSGGALYPAVYPRLDAIEEVSVTSFAAGAESLAEGGVQIKFVTKSGTNEWHGGAFDQERNTFFNANYYFNSINQLPRDRLLLHQLGAHIGGPIRRNKLFIFFNYEIFRFPATLDSGQLSILNSSAQNGVFTYKGTNGAIQQVNLYNLAQAGGFPSTPDPIVASTLSQIAKLTSSGGSLTDRIATNNDYNRNNFRWFPKGTHKIDFPQGKLDYVINNKHHWEATGSANPYRLVPDIINGVLPIYPGTGTVLGSPDVVGQRETFWTGSTALRSAWSAHWTSEIRFGMSAGNIVFSDAIQPPLFAQWRGYAPVFNFITNPYNRSTSSRRNDPVQQLMGSATWSHGSHLLNLGGSFSRINEWQASYSTQTIPRVTFGIATNDPVNTGATNIFTASNFPNSSSADLTNAASLYAMLTGRVSSTTQTAVLDEKTKQYGPYGAVDRLRQWEFGFYAQDSWRITPKLTLNAGLRFENQNPFQTLSGTYTRPGYAGLFGISGVGNLFMPGTLTGSVPVYNPVPSGDIQGYPPTRFWAPTVGIAWVMPQLDGVPGWIIGRGGRSSVLRAGFSISPTRGDFTGITGVWGNNQGKQITISTDPGTTPAAFGAPGSVLFRDPTLPVLPFSVTPSYPLPVNPGNSVNDFDPNLKARYVESWNVGFQRSLTQDTVLELRYVGNRSARFWANVNLNEVNIFENGFLDQFNIAQSNLAIARQQNPASVNFGNQGLPGQKDIPLLSTGLGFTSDTNTATLLQRGQAGDLASNIAFNSANMARLRAAGYPANLFTVNPTTLNGGAFLTRNLGGTTYNAAQVELRRRFSKGLLMGASYTWSHSLSTAGNIRSVRDLNSPYEAPSPFDIRHALKLNWIYELPFGTNHRVLGHAGNPILRTAVSGWQFSGVSRVQSGTPSQLLGGRGTYLPNSQFDNGVILHNITTSQLQSMISIRKTSTVSSNGVANGLVYYLPQSLIDNTLAAFALNSKALDPNAPYIGPAATAGQYGNQVFLYGPWMPRFDLSMVKHTRIGEKKDIEFRANALNAFNLTNFYLVPNSSGNINVNSTLFGQTTSAYRDVNSTNDSGARMIEFGLRFTF</sequence>
<dbReference type="HOGENOM" id="CLU_006298_0_0_0"/>
<feature type="signal peptide" evidence="7">
    <location>
        <begin position="1"/>
        <end position="19"/>
    </location>
</feature>
<keyword evidence="2" id="KW-0813">Transport</keyword>
<dbReference type="KEGG" id="sus:Acid_4450"/>
<dbReference type="SUPFAM" id="SSF49464">
    <property type="entry name" value="Carboxypeptidase regulatory domain-like"/>
    <property type="match status" value="1"/>
</dbReference>
<dbReference type="GO" id="GO:0044718">
    <property type="term" value="P:siderophore transmembrane transport"/>
    <property type="evidence" value="ECO:0007669"/>
    <property type="project" value="TreeGrafter"/>
</dbReference>
<dbReference type="Gene3D" id="2.60.40.1120">
    <property type="entry name" value="Carboxypeptidase-like, regulatory domain"/>
    <property type="match status" value="1"/>
</dbReference>
<feature type="domain" description="TonB-dependent transporter Oar-like beta-barrel" evidence="9">
    <location>
        <begin position="236"/>
        <end position="1250"/>
    </location>
</feature>
<dbReference type="Pfam" id="PF07715">
    <property type="entry name" value="Plug"/>
    <property type="match status" value="1"/>
</dbReference>
<dbReference type="OrthoDB" id="9764669at2"/>
<dbReference type="Pfam" id="PF13620">
    <property type="entry name" value="CarboxypepD_reg"/>
    <property type="match status" value="1"/>
</dbReference>
<evidence type="ECO:0000256" key="7">
    <source>
        <dbReference type="SAM" id="SignalP"/>
    </source>
</evidence>
<reference evidence="10" key="1">
    <citation type="submission" date="2006-10" db="EMBL/GenBank/DDBJ databases">
        <title>Complete sequence of Solibacter usitatus Ellin6076.</title>
        <authorList>
            <consortium name="US DOE Joint Genome Institute"/>
            <person name="Copeland A."/>
            <person name="Lucas S."/>
            <person name="Lapidus A."/>
            <person name="Barry K."/>
            <person name="Detter J.C."/>
            <person name="Glavina del Rio T."/>
            <person name="Hammon N."/>
            <person name="Israni S."/>
            <person name="Dalin E."/>
            <person name="Tice H."/>
            <person name="Pitluck S."/>
            <person name="Thompson L.S."/>
            <person name="Brettin T."/>
            <person name="Bruce D."/>
            <person name="Han C."/>
            <person name="Tapia R."/>
            <person name="Gilna P."/>
            <person name="Schmutz J."/>
            <person name="Larimer F."/>
            <person name="Land M."/>
            <person name="Hauser L."/>
            <person name="Kyrpides N."/>
            <person name="Mikhailova N."/>
            <person name="Janssen P.H."/>
            <person name="Kuske C.R."/>
            <person name="Richardson P."/>
        </authorList>
    </citation>
    <scope>NUCLEOTIDE SEQUENCE</scope>
    <source>
        <strain evidence="10">Ellin6076</strain>
    </source>
</reference>
<evidence type="ECO:0000259" key="9">
    <source>
        <dbReference type="Pfam" id="PF25183"/>
    </source>
</evidence>
<dbReference type="AlphaFoldDB" id="Q01Y54"/>
<feature type="domain" description="TonB-dependent receptor plug" evidence="8">
    <location>
        <begin position="127"/>
        <end position="219"/>
    </location>
</feature>
<dbReference type="InParanoid" id="Q01Y54"/>
<protein>
    <recommendedName>
        <fullName evidence="11">Cna B domain protein</fullName>
    </recommendedName>
</protein>
<dbReference type="GO" id="GO:0015344">
    <property type="term" value="F:siderophore uptake transmembrane transporter activity"/>
    <property type="evidence" value="ECO:0007669"/>
    <property type="project" value="TreeGrafter"/>
</dbReference>
<feature type="chain" id="PRO_5004162680" description="Cna B domain protein" evidence="7">
    <location>
        <begin position="20"/>
        <end position="1272"/>
    </location>
</feature>
<accession>Q01Y54</accession>
<dbReference type="PANTHER" id="PTHR30069:SF46">
    <property type="entry name" value="OAR PROTEIN"/>
    <property type="match status" value="1"/>
</dbReference>
<evidence type="ECO:0000256" key="4">
    <source>
        <dbReference type="ARBA" id="ARBA00022692"/>
    </source>
</evidence>
<dbReference type="EMBL" id="CP000473">
    <property type="protein sequence ID" value="ABJ85411.1"/>
    <property type="molecule type" value="Genomic_DNA"/>
</dbReference>
<dbReference type="InterPro" id="IPR036942">
    <property type="entry name" value="Beta-barrel_TonB_sf"/>
</dbReference>
<evidence type="ECO:0000259" key="8">
    <source>
        <dbReference type="Pfam" id="PF07715"/>
    </source>
</evidence>